<dbReference type="PANTHER" id="PTHR39638">
    <property type="entry name" value="YCF35"/>
    <property type="match status" value="1"/>
</dbReference>
<dbReference type="InterPro" id="IPR009666">
    <property type="entry name" value="Uncharacterised_Ycf35"/>
</dbReference>
<dbReference type="AlphaFoldDB" id="A0A840VGX0"/>
<dbReference type="RefSeq" id="WP_184022280.1">
    <property type="nucleotide sequence ID" value="NZ_JACHFD010000037.1"/>
</dbReference>
<gene>
    <name evidence="1" type="ORF">HNR46_004102</name>
</gene>
<sequence>MSHFTSIQTEIRDLEALRDACVELDLELADNTPCRGYAGITREARCTIVLKGPYDIAVDPVPEEPGRFGLTTDWWDGHVAREVGPGYGRLLQSYGVHKTLRTARRRGLRTSCRVEEDGSVLLTLEGGTL</sequence>
<dbReference type="PANTHER" id="PTHR39638:SF2">
    <property type="entry name" value="YCF35"/>
    <property type="match status" value="1"/>
</dbReference>
<evidence type="ECO:0000313" key="1">
    <source>
        <dbReference type="EMBL" id="MBB5353838.1"/>
    </source>
</evidence>
<dbReference type="EMBL" id="JACHFD010000037">
    <property type="protein sequence ID" value="MBB5353838.1"/>
    <property type="molecule type" value="Genomic_DNA"/>
</dbReference>
<comment type="caution">
    <text evidence="1">The sequence shown here is derived from an EMBL/GenBank/DDBJ whole genome shotgun (WGS) entry which is preliminary data.</text>
</comment>
<evidence type="ECO:0000313" key="2">
    <source>
        <dbReference type="Proteomes" id="UP000557717"/>
    </source>
</evidence>
<protein>
    <recommendedName>
        <fullName evidence="3">DUF1257 domain-containing protein</fullName>
    </recommendedName>
</protein>
<proteinExistence type="predicted"/>
<reference evidence="1 2" key="1">
    <citation type="submission" date="2020-08" db="EMBL/GenBank/DDBJ databases">
        <title>Genomic Encyclopedia of Type Strains, Phase IV (KMG-IV): sequencing the most valuable type-strain genomes for metagenomic binning, comparative biology and taxonomic classification.</title>
        <authorList>
            <person name="Goeker M."/>
        </authorList>
    </citation>
    <scope>NUCLEOTIDE SEQUENCE [LARGE SCALE GENOMIC DNA]</scope>
    <source>
        <strain evidence="1 2">YC6886</strain>
    </source>
</reference>
<accession>A0A840VGX0</accession>
<dbReference type="Proteomes" id="UP000557717">
    <property type="component" value="Unassembled WGS sequence"/>
</dbReference>
<organism evidence="1 2">
    <name type="scientific">Haloferula luteola</name>
    <dbReference type="NCBI Taxonomy" id="595692"/>
    <lineage>
        <taxon>Bacteria</taxon>
        <taxon>Pseudomonadati</taxon>
        <taxon>Verrucomicrobiota</taxon>
        <taxon>Verrucomicrobiia</taxon>
        <taxon>Verrucomicrobiales</taxon>
        <taxon>Verrucomicrobiaceae</taxon>
        <taxon>Haloferula</taxon>
    </lineage>
</organism>
<dbReference type="Pfam" id="PF06868">
    <property type="entry name" value="DUF1257"/>
    <property type="match status" value="1"/>
</dbReference>
<evidence type="ECO:0008006" key="3">
    <source>
        <dbReference type="Google" id="ProtNLM"/>
    </source>
</evidence>
<name>A0A840VGX0_9BACT</name>
<keyword evidence="2" id="KW-1185">Reference proteome</keyword>